<keyword evidence="1" id="KW-0812">Transmembrane</keyword>
<reference evidence="2 3" key="1">
    <citation type="submission" date="2017-04" db="EMBL/GenBank/DDBJ databases">
        <authorList>
            <person name="Afonso C.L."/>
            <person name="Miller P.J."/>
            <person name="Scott M.A."/>
            <person name="Spackman E."/>
            <person name="Goraichik I."/>
            <person name="Dimitrov K.M."/>
            <person name="Suarez D.L."/>
            <person name="Swayne D.E."/>
        </authorList>
    </citation>
    <scope>NUCLEOTIDE SEQUENCE [LARGE SCALE GENOMIC DNA]</scope>
    <source>
        <strain evidence="2 3">DSM 5090</strain>
    </source>
</reference>
<protein>
    <recommendedName>
        <fullName evidence="4">AbrB family transcriptional regulator</fullName>
    </recommendedName>
</protein>
<keyword evidence="1" id="KW-0472">Membrane</keyword>
<organism evidence="2 3">
    <name type="scientific">Sporomusa malonica</name>
    <dbReference type="NCBI Taxonomy" id="112901"/>
    <lineage>
        <taxon>Bacteria</taxon>
        <taxon>Bacillati</taxon>
        <taxon>Bacillota</taxon>
        <taxon>Negativicutes</taxon>
        <taxon>Selenomonadales</taxon>
        <taxon>Sporomusaceae</taxon>
        <taxon>Sporomusa</taxon>
    </lineage>
</organism>
<evidence type="ECO:0000313" key="3">
    <source>
        <dbReference type="Proteomes" id="UP000192738"/>
    </source>
</evidence>
<feature type="transmembrane region" description="Helical" evidence="1">
    <location>
        <begin position="146"/>
        <end position="164"/>
    </location>
</feature>
<dbReference type="STRING" id="112901.SAMN04488500_10959"/>
<evidence type="ECO:0008006" key="4">
    <source>
        <dbReference type="Google" id="ProtNLM"/>
    </source>
</evidence>
<feature type="transmembrane region" description="Helical" evidence="1">
    <location>
        <begin position="259"/>
        <end position="282"/>
    </location>
</feature>
<accession>A0A1W2C1D3</accession>
<feature type="transmembrane region" description="Helical" evidence="1">
    <location>
        <begin position="83"/>
        <end position="103"/>
    </location>
</feature>
<dbReference type="AlphaFoldDB" id="A0A1W2C1D3"/>
<proteinExistence type="predicted"/>
<dbReference type="RefSeq" id="WP_084575964.1">
    <property type="nucleotide sequence ID" value="NZ_CP155572.1"/>
</dbReference>
<dbReference type="Proteomes" id="UP000192738">
    <property type="component" value="Unassembled WGS sequence"/>
</dbReference>
<feature type="transmembrane region" description="Helical" evidence="1">
    <location>
        <begin position="324"/>
        <end position="342"/>
    </location>
</feature>
<evidence type="ECO:0000313" key="2">
    <source>
        <dbReference type="EMBL" id="SMC78999.1"/>
    </source>
</evidence>
<sequence length="347" mass="37317">MYTQSFLLFVLAILGGYLFSIVHIPLPWTLGPLVMGVIWKTGTNKPVYWPKKIRNIGMVILGFMMGSPFTPAVAHQVLYQLPAMLTITLVLISLCLATGYIVGRYTGVGLANSIIGSIPGGLSQMSIICEETKGTDVSVVTLMQTVRVITVVFTVPLLALHGIADKVSPASRLLSTMSFSELPMLILFAVAILSLIKLAKRLHISNVYVISPVLGTALLVLSGFEAPALPNSVIALAQIFVGIRMGIDVDFGSLSNWKTIALSSLLSVSAVIGILFGIAFIFSQLYSMSLVTAFISMSPGGMSEMGLTAITANADLPTVVSYQLFRLLFVLVVCVPAVRWWLRKNCS</sequence>
<dbReference type="GO" id="GO:0010468">
    <property type="term" value="P:regulation of gene expression"/>
    <property type="evidence" value="ECO:0007669"/>
    <property type="project" value="InterPro"/>
</dbReference>
<dbReference type="PIRSF" id="PIRSF038991">
    <property type="entry name" value="Protein_AbrB"/>
    <property type="match status" value="1"/>
</dbReference>
<dbReference type="PANTHER" id="PTHR38457">
    <property type="entry name" value="REGULATOR ABRB-RELATED"/>
    <property type="match status" value="1"/>
</dbReference>
<dbReference type="InterPro" id="IPR007820">
    <property type="entry name" value="AbrB_fam"/>
</dbReference>
<keyword evidence="1" id="KW-1133">Transmembrane helix</keyword>
<dbReference type="NCBIfam" id="TIGR03082">
    <property type="entry name" value="Gneg_AbrB_dup"/>
    <property type="match status" value="1"/>
</dbReference>
<gene>
    <name evidence="2" type="ORF">SAMN04488500_10959</name>
</gene>
<dbReference type="OrthoDB" id="5460360at2"/>
<dbReference type="GO" id="GO:0016020">
    <property type="term" value="C:membrane"/>
    <property type="evidence" value="ECO:0007669"/>
    <property type="project" value="InterPro"/>
</dbReference>
<keyword evidence="3" id="KW-1185">Reference proteome</keyword>
<dbReference type="Pfam" id="PF05145">
    <property type="entry name" value="AbrB"/>
    <property type="match status" value="1"/>
</dbReference>
<feature type="transmembrane region" description="Helical" evidence="1">
    <location>
        <begin position="6"/>
        <end position="35"/>
    </location>
</feature>
<feature type="transmembrane region" description="Helical" evidence="1">
    <location>
        <begin position="228"/>
        <end position="247"/>
    </location>
</feature>
<name>A0A1W2C1D3_9FIRM</name>
<feature type="transmembrane region" description="Helical" evidence="1">
    <location>
        <begin position="203"/>
        <end position="222"/>
    </location>
</feature>
<dbReference type="InterPro" id="IPR017516">
    <property type="entry name" value="AbrB_dup"/>
</dbReference>
<dbReference type="EMBL" id="FWXI01000009">
    <property type="protein sequence ID" value="SMC78999.1"/>
    <property type="molecule type" value="Genomic_DNA"/>
</dbReference>
<dbReference type="PANTHER" id="PTHR38457:SF1">
    <property type="entry name" value="REGULATOR ABRB-RELATED"/>
    <property type="match status" value="1"/>
</dbReference>
<feature type="transmembrane region" description="Helical" evidence="1">
    <location>
        <begin position="176"/>
        <end position="196"/>
    </location>
</feature>
<evidence type="ECO:0000256" key="1">
    <source>
        <dbReference type="SAM" id="Phobius"/>
    </source>
</evidence>